<evidence type="ECO:0000256" key="10">
    <source>
        <dbReference type="PIRSR" id="PIRSR036684-3"/>
    </source>
</evidence>
<dbReference type="GO" id="GO:0046872">
    <property type="term" value="F:metal ion binding"/>
    <property type="evidence" value="ECO:0007669"/>
    <property type="project" value="UniProtKB-KW"/>
</dbReference>
<evidence type="ECO:0000256" key="9">
    <source>
        <dbReference type="PIRSR" id="PIRSR036684-2"/>
    </source>
</evidence>
<dbReference type="SMART" id="SM01274">
    <property type="entry name" value="malic"/>
    <property type="match status" value="1"/>
</dbReference>
<dbReference type="InterPro" id="IPR012188">
    <property type="entry name" value="ME_PTA"/>
</dbReference>
<dbReference type="InterPro" id="IPR046346">
    <property type="entry name" value="Aminoacid_DH-like_N_sf"/>
</dbReference>
<dbReference type="Pfam" id="PF01515">
    <property type="entry name" value="PTA_PTB"/>
    <property type="match status" value="1"/>
</dbReference>
<dbReference type="Pfam" id="PF00390">
    <property type="entry name" value="malic"/>
    <property type="match status" value="1"/>
</dbReference>
<feature type="domain" description="Malic enzyme N-terminal" evidence="12">
    <location>
        <begin position="41"/>
        <end position="174"/>
    </location>
</feature>
<dbReference type="AlphaFoldDB" id="A0A1H7I1R8"/>
<accession>A0A1H7I1R8</accession>
<dbReference type="CDD" id="cd05311">
    <property type="entry name" value="NAD_bind_2_malic_enz"/>
    <property type="match status" value="1"/>
</dbReference>
<reference evidence="14" key="1">
    <citation type="submission" date="2016-10" db="EMBL/GenBank/DDBJ databases">
        <authorList>
            <person name="Varghese N."/>
            <person name="Submissions S."/>
        </authorList>
    </citation>
    <scope>NUCLEOTIDE SEQUENCE [LARGE SCALE GENOMIC DNA]</scope>
    <source>
        <strain evidence="14">LMG 26416</strain>
    </source>
</reference>
<keyword evidence="14" id="KW-1185">Reference proteome</keyword>
<evidence type="ECO:0000256" key="3">
    <source>
        <dbReference type="ARBA" id="ARBA00007686"/>
    </source>
</evidence>
<dbReference type="InterPro" id="IPR042113">
    <property type="entry name" value="P_AcTrfase_dom1"/>
</dbReference>
<keyword evidence="6" id="KW-0560">Oxidoreductase</keyword>
<feature type="binding site" evidence="9">
    <location>
        <position position="160"/>
    </location>
    <ligand>
        <name>a divalent metal cation</name>
        <dbReference type="ChEBI" id="CHEBI:60240"/>
    </ligand>
</feature>
<protein>
    <submittedName>
        <fullName evidence="13">Malate dehydrogenase (Oxaloacetate-decarboxylating)(NADP+)</fullName>
    </submittedName>
</protein>
<dbReference type="EMBL" id="FOAJ01000002">
    <property type="protein sequence ID" value="SEK56314.1"/>
    <property type="molecule type" value="Genomic_DNA"/>
</dbReference>
<dbReference type="FunFam" id="3.40.50.720:FF:000095">
    <property type="entry name" value="NADP-dependent malic enzyme"/>
    <property type="match status" value="1"/>
</dbReference>
<dbReference type="SUPFAM" id="SSF51735">
    <property type="entry name" value="NAD(P)-binding Rossmann-fold domains"/>
    <property type="match status" value="1"/>
</dbReference>
<dbReference type="InterPro" id="IPR037062">
    <property type="entry name" value="Malic_N_dom_sf"/>
</dbReference>
<evidence type="ECO:0000256" key="6">
    <source>
        <dbReference type="ARBA" id="ARBA00023002"/>
    </source>
</evidence>
<dbReference type="Gene3D" id="3.40.50.720">
    <property type="entry name" value="NAD(P)-binding Rossmann-like Domain"/>
    <property type="match status" value="1"/>
</dbReference>
<dbReference type="SUPFAM" id="SSF53659">
    <property type="entry name" value="Isocitrate/Isopropylmalate dehydrogenase-like"/>
    <property type="match status" value="1"/>
</dbReference>
<dbReference type="InterPro" id="IPR002505">
    <property type="entry name" value="PTA_PTB"/>
</dbReference>
<keyword evidence="5 9" id="KW-0479">Metal-binding</keyword>
<dbReference type="InterPro" id="IPR045213">
    <property type="entry name" value="Malic_NAD-bd_bact_type"/>
</dbReference>
<dbReference type="PIRSF" id="PIRSF036684">
    <property type="entry name" value="ME_PTA"/>
    <property type="match status" value="1"/>
</dbReference>
<dbReference type="Gene3D" id="3.40.50.10380">
    <property type="entry name" value="Malic enzyme, N-terminal domain"/>
    <property type="match status" value="1"/>
</dbReference>
<dbReference type="NCBIfam" id="NF009501">
    <property type="entry name" value="PRK12861.1"/>
    <property type="match status" value="1"/>
</dbReference>
<dbReference type="Proteomes" id="UP000199120">
    <property type="component" value="Unassembled WGS sequence"/>
</dbReference>
<comment type="cofactor">
    <cofactor evidence="1">
        <name>Mn(2+)</name>
        <dbReference type="ChEBI" id="CHEBI:29035"/>
    </cofactor>
</comment>
<name>A0A1H7I1R8_9BURK</name>
<dbReference type="Pfam" id="PF03949">
    <property type="entry name" value="Malic_M"/>
    <property type="match status" value="1"/>
</dbReference>
<dbReference type="Gene3D" id="3.40.50.10950">
    <property type="match status" value="1"/>
</dbReference>
<evidence type="ECO:0000313" key="14">
    <source>
        <dbReference type="Proteomes" id="UP000199120"/>
    </source>
</evidence>
<organism evidence="13 14">
    <name type="scientific">Paraburkholderia caballeronis</name>
    <dbReference type="NCBI Taxonomy" id="416943"/>
    <lineage>
        <taxon>Bacteria</taxon>
        <taxon>Pseudomonadati</taxon>
        <taxon>Pseudomonadota</taxon>
        <taxon>Betaproteobacteria</taxon>
        <taxon>Burkholderiales</taxon>
        <taxon>Burkholderiaceae</taxon>
        <taxon>Paraburkholderia</taxon>
    </lineage>
</organism>
<feature type="binding site" evidence="10">
    <location>
        <begin position="99"/>
        <end position="106"/>
    </location>
    <ligand>
        <name>NADP(+)</name>
        <dbReference type="ChEBI" id="CHEBI:58349"/>
    </ligand>
</feature>
<dbReference type="Gene3D" id="3.40.50.10750">
    <property type="entry name" value="Isocitrate/Isopropylmalate dehydrogenase-like"/>
    <property type="match status" value="1"/>
</dbReference>
<dbReference type="STRING" id="416943.SAMN05445871_3162"/>
<gene>
    <name evidence="13" type="ORF">SAMN05192542_102519</name>
</gene>
<dbReference type="GO" id="GO:0006108">
    <property type="term" value="P:malate metabolic process"/>
    <property type="evidence" value="ECO:0007669"/>
    <property type="project" value="InterPro"/>
</dbReference>
<dbReference type="InterPro" id="IPR012301">
    <property type="entry name" value="Malic_N_dom"/>
</dbReference>
<dbReference type="SUPFAM" id="SSF53223">
    <property type="entry name" value="Aminoacid dehydrogenase-like, N-terminal domain"/>
    <property type="match status" value="1"/>
</dbReference>
<evidence type="ECO:0000256" key="7">
    <source>
        <dbReference type="ARBA" id="ARBA00023268"/>
    </source>
</evidence>
<evidence type="ECO:0000259" key="12">
    <source>
        <dbReference type="SMART" id="SM01274"/>
    </source>
</evidence>
<dbReference type="GO" id="GO:0004470">
    <property type="term" value="F:malic enzyme activity"/>
    <property type="evidence" value="ECO:0007669"/>
    <property type="project" value="InterPro"/>
</dbReference>
<evidence type="ECO:0000256" key="1">
    <source>
        <dbReference type="ARBA" id="ARBA00001936"/>
    </source>
</evidence>
<feature type="domain" description="Malic enzyme NAD-binding" evidence="11">
    <location>
        <begin position="186"/>
        <end position="423"/>
    </location>
</feature>
<evidence type="ECO:0000256" key="2">
    <source>
        <dbReference type="ARBA" id="ARBA00001946"/>
    </source>
</evidence>
<evidence type="ECO:0000259" key="11">
    <source>
        <dbReference type="SMART" id="SM00919"/>
    </source>
</evidence>
<evidence type="ECO:0000313" key="13">
    <source>
        <dbReference type="EMBL" id="SEK56314.1"/>
    </source>
</evidence>
<keyword evidence="10" id="KW-0521">NADP</keyword>
<feature type="binding site" evidence="10">
    <location>
        <position position="310"/>
    </location>
    <ligand>
        <name>a divalent metal cation</name>
        <dbReference type="ChEBI" id="CHEBI:60240"/>
    </ligand>
</feature>
<feature type="binding site" evidence="10">
    <location>
        <position position="185"/>
    </location>
    <ligand>
        <name>a divalent metal cation</name>
        <dbReference type="ChEBI" id="CHEBI:60240"/>
    </ligand>
</feature>
<dbReference type="InterPro" id="IPR051674">
    <property type="entry name" value="Malate_Decarboxylase"/>
</dbReference>
<proteinExistence type="inferred from homology"/>
<keyword evidence="7" id="KW-0511">Multifunctional enzyme</keyword>
<evidence type="ECO:0000256" key="8">
    <source>
        <dbReference type="PIRSR" id="PIRSR036684-1"/>
    </source>
</evidence>
<dbReference type="SMART" id="SM00919">
    <property type="entry name" value="Malic_M"/>
    <property type="match status" value="1"/>
</dbReference>
<comment type="similarity">
    <text evidence="3">In the N-terminal section; belongs to the malic enzymes family.</text>
</comment>
<evidence type="ECO:0000256" key="4">
    <source>
        <dbReference type="ARBA" id="ARBA00008756"/>
    </source>
</evidence>
<sequence>MALQCVSNRHSNLHYNLPLMSNPATTKLREAALDYHEFPTPGKIAIAPTKQMINQRDLSLAYSPGVAFACEAIVENPLDAARFTARSNLVGVVTNGTAVLGLGNIGPLASKPVMEGKAVLFKKFAGIDVFDIELNESDPHKLVDVIAALEPTFGGINLEDIKAPDCFIVERECRKRMKIPVFHDDQHGTAIVVAAAVTNGLKVVGKDIKEVKLVSSGAGAAALACLELLVDIGLPRENITVTDLAGVVYKGRTELMDPDKERFARETNARTLAEVIEGADVFLGLSAGGVLKQEMVKQMAAKPLILALANPTPEILPELALEVRPDAVLATGRTDYPNQVNNVLVFPFLFRGALDVGATTVTKEMEIAAVNALAELARQEQSDVVATAYGIQDLSFGPEYLIPKPFDPRLIVKIAPAVAQAAMDSGVATRPIEDMDAYEQHLQQFVYHSGTTMKPIFQIARAVEPEKKRIVFAEGEEERVLRAIQIVVDEKLAKPILIGRPAVIEQRIARYGLRLVAGQDYTVVNTDHDERYRDFWQTYAKIMARKGITPQMAKLEMRRRTTLIGSMLVKKGDADGMICGTVSTTHRHLHFIDQVIGKKPGASVYAAMNALVLPNRQIFLVDTHVNVDPTPEQLAEITLMAADEVRRFGIEPKVALVSHSNFGSSLAPSAQKMRDLLAILRERAPELQVDGEMHGDVALDANLRAEILPDSTLEGEANLLVMPNIDAANISYNLLKTAAGNNIAIGPILLGAARPVHVLTASATVRRIVNMTALLVADVNAAR</sequence>
<dbReference type="FunFam" id="3.40.50.10380:FF:000003">
    <property type="entry name" value="NADP-dependent malic enzyme"/>
    <property type="match status" value="1"/>
</dbReference>
<feature type="binding site" evidence="9">
    <location>
        <position position="159"/>
    </location>
    <ligand>
        <name>a divalent metal cation</name>
        <dbReference type="ChEBI" id="CHEBI:60240"/>
    </ligand>
</feature>
<dbReference type="InterPro" id="IPR012302">
    <property type="entry name" value="Malic_NAD-bd"/>
</dbReference>
<dbReference type="PANTHER" id="PTHR43237:SF4">
    <property type="entry name" value="NADP-DEPENDENT MALIC ENZYME"/>
    <property type="match status" value="1"/>
</dbReference>
<comment type="similarity">
    <text evidence="4">In the C-terminal section; belongs to the phosphate acetyltransferase and butyryltransferase family.</text>
</comment>
<feature type="active site" description="Proton acceptor" evidence="8">
    <location>
        <position position="117"/>
    </location>
</feature>
<dbReference type="InterPro" id="IPR042112">
    <property type="entry name" value="P_AcTrfase_dom2"/>
</dbReference>
<dbReference type="GO" id="GO:0016616">
    <property type="term" value="F:oxidoreductase activity, acting on the CH-OH group of donors, NAD or NADP as acceptor"/>
    <property type="evidence" value="ECO:0007669"/>
    <property type="project" value="InterPro"/>
</dbReference>
<evidence type="ECO:0000256" key="5">
    <source>
        <dbReference type="ARBA" id="ARBA00022723"/>
    </source>
</evidence>
<dbReference type="GO" id="GO:0051287">
    <property type="term" value="F:NAD binding"/>
    <property type="evidence" value="ECO:0007669"/>
    <property type="project" value="InterPro"/>
</dbReference>
<dbReference type="InterPro" id="IPR036291">
    <property type="entry name" value="NAD(P)-bd_dom_sf"/>
</dbReference>
<dbReference type="GO" id="GO:0016746">
    <property type="term" value="F:acyltransferase activity"/>
    <property type="evidence" value="ECO:0007669"/>
    <property type="project" value="InterPro"/>
</dbReference>
<dbReference type="PANTHER" id="PTHR43237">
    <property type="entry name" value="NADP-DEPENDENT MALIC ENZYME"/>
    <property type="match status" value="1"/>
</dbReference>
<comment type="cofactor">
    <cofactor evidence="2">
        <name>Mg(2+)</name>
        <dbReference type="ChEBI" id="CHEBI:18420"/>
    </cofactor>
</comment>